<dbReference type="GO" id="GO:0005634">
    <property type="term" value="C:nucleus"/>
    <property type="evidence" value="ECO:0007669"/>
    <property type="project" value="InterPro"/>
</dbReference>
<dbReference type="AlphaFoldDB" id="A0A5P1FD87"/>
<feature type="domain" description="K-box" evidence="3">
    <location>
        <begin position="70"/>
        <end position="160"/>
    </location>
</feature>
<dbReference type="PROSITE" id="PS51297">
    <property type="entry name" value="K_BOX"/>
    <property type="match status" value="1"/>
</dbReference>
<dbReference type="GO" id="GO:0003700">
    <property type="term" value="F:DNA-binding transcription factor activity"/>
    <property type="evidence" value="ECO:0007669"/>
    <property type="project" value="InterPro"/>
</dbReference>
<evidence type="ECO:0000313" key="4">
    <source>
        <dbReference type="EMBL" id="ONK75693.1"/>
    </source>
</evidence>
<dbReference type="InterPro" id="IPR002487">
    <property type="entry name" value="TF_Kbox"/>
</dbReference>
<dbReference type="Pfam" id="PF01486">
    <property type="entry name" value="K-box"/>
    <property type="match status" value="1"/>
</dbReference>
<keyword evidence="1" id="KW-0175">Coiled coil</keyword>
<evidence type="ECO:0000256" key="2">
    <source>
        <dbReference type="SAM" id="MobiDB-lite"/>
    </source>
</evidence>
<dbReference type="OMA" id="CLHEENM"/>
<evidence type="ECO:0000256" key="1">
    <source>
        <dbReference type="SAM" id="Coils"/>
    </source>
</evidence>
<dbReference type="Gramene" id="ONK75693">
    <property type="protein sequence ID" value="ONK75693"/>
    <property type="gene ID" value="A4U43_C03F19550"/>
</dbReference>
<organism evidence="4 5">
    <name type="scientific">Asparagus officinalis</name>
    <name type="common">Garden asparagus</name>
    <dbReference type="NCBI Taxonomy" id="4686"/>
    <lineage>
        <taxon>Eukaryota</taxon>
        <taxon>Viridiplantae</taxon>
        <taxon>Streptophyta</taxon>
        <taxon>Embryophyta</taxon>
        <taxon>Tracheophyta</taxon>
        <taxon>Spermatophyta</taxon>
        <taxon>Magnoliopsida</taxon>
        <taxon>Liliopsida</taxon>
        <taxon>Asparagales</taxon>
        <taxon>Asparagaceae</taxon>
        <taxon>Asparagoideae</taxon>
        <taxon>Asparagus</taxon>
    </lineage>
</organism>
<feature type="coiled-coil region" evidence="1">
    <location>
        <begin position="49"/>
        <end position="127"/>
    </location>
</feature>
<dbReference type="EMBL" id="CM007383">
    <property type="protein sequence ID" value="ONK75693.1"/>
    <property type="molecule type" value="Genomic_DNA"/>
</dbReference>
<sequence length="222" mass="25438">MGNELKVLGLAFYFTPWDKGAVKSEEKEKVVKSPAVHRMVEPVGMKSVMDRYSNMKDEQQQQSVNANSEVKFWQGEASSLRQQLQSLKDHHRQLMGQELSSLSVKDLQILENKLELSLRSIRTKKEQIFMDEIKELNQKGNHIHQENLELYKKVKCLHEENMELHKVYGRRGLNGRALISSHVMNDASTTENGEAPVQHELSPPKQQSQKPQAEAPELGLQL</sequence>
<evidence type="ECO:0000259" key="3">
    <source>
        <dbReference type="PROSITE" id="PS51297"/>
    </source>
</evidence>
<protein>
    <recommendedName>
        <fullName evidence="3">K-box domain-containing protein</fullName>
    </recommendedName>
</protein>
<proteinExistence type="predicted"/>
<name>A0A5P1FD87_ASPOF</name>
<reference evidence="5" key="1">
    <citation type="journal article" date="2017" name="Nat. Commun.">
        <title>The asparagus genome sheds light on the origin and evolution of a young Y chromosome.</title>
        <authorList>
            <person name="Harkess A."/>
            <person name="Zhou J."/>
            <person name="Xu C."/>
            <person name="Bowers J.E."/>
            <person name="Van der Hulst R."/>
            <person name="Ayyampalayam S."/>
            <person name="Mercati F."/>
            <person name="Riccardi P."/>
            <person name="McKain M.R."/>
            <person name="Kakrana A."/>
            <person name="Tang H."/>
            <person name="Ray J."/>
            <person name="Groenendijk J."/>
            <person name="Arikit S."/>
            <person name="Mathioni S.M."/>
            <person name="Nakano M."/>
            <person name="Shan H."/>
            <person name="Telgmann-Rauber A."/>
            <person name="Kanno A."/>
            <person name="Yue Z."/>
            <person name="Chen H."/>
            <person name="Li W."/>
            <person name="Chen Y."/>
            <person name="Xu X."/>
            <person name="Zhang Y."/>
            <person name="Luo S."/>
            <person name="Chen H."/>
            <person name="Gao J."/>
            <person name="Mao Z."/>
            <person name="Pires J.C."/>
            <person name="Luo M."/>
            <person name="Kudrna D."/>
            <person name="Wing R.A."/>
            <person name="Meyers B.C."/>
            <person name="Yi K."/>
            <person name="Kong H."/>
            <person name="Lavrijsen P."/>
            <person name="Sunseri F."/>
            <person name="Falavigna A."/>
            <person name="Ye Y."/>
            <person name="Leebens-Mack J.H."/>
            <person name="Chen G."/>
        </authorList>
    </citation>
    <scope>NUCLEOTIDE SEQUENCE [LARGE SCALE GENOMIC DNA]</scope>
    <source>
        <strain evidence="5">cv. DH0086</strain>
    </source>
</reference>
<feature type="compositionally biased region" description="Low complexity" evidence="2">
    <location>
        <begin position="203"/>
        <end position="222"/>
    </location>
</feature>
<keyword evidence="5" id="KW-1185">Reference proteome</keyword>
<accession>A0A5P1FD87</accession>
<feature type="region of interest" description="Disordered" evidence="2">
    <location>
        <begin position="187"/>
        <end position="222"/>
    </location>
</feature>
<dbReference type="Proteomes" id="UP000243459">
    <property type="component" value="Chromosome 3"/>
</dbReference>
<evidence type="ECO:0000313" key="5">
    <source>
        <dbReference type="Proteomes" id="UP000243459"/>
    </source>
</evidence>
<gene>
    <name evidence="4" type="ORF">A4U43_C03F19550</name>
</gene>